<evidence type="ECO:0000256" key="8">
    <source>
        <dbReference type="NCBIfam" id="TIGR02209"/>
    </source>
</evidence>
<dbReference type="GO" id="GO:0032153">
    <property type="term" value="C:cell division site"/>
    <property type="evidence" value="ECO:0007669"/>
    <property type="project" value="UniProtKB-UniRule"/>
</dbReference>
<organism evidence="11 12">
    <name type="scientific">Salicibibacter kimchii</name>
    <dbReference type="NCBI Taxonomy" id="2099786"/>
    <lineage>
        <taxon>Bacteria</taxon>
        <taxon>Bacillati</taxon>
        <taxon>Bacillota</taxon>
        <taxon>Bacilli</taxon>
        <taxon>Bacillales</taxon>
        <taxon>Bacillaceae</taxon>
        <taxon>Salicibibacter</taxon>
    </lineage>
</organism>
<evidence type="ECO:0000256" key="9">
    <source>
        <dbReference type="SAM" id="Coils"/>
    </source>
</evidence>
<gene>
    <name evidence="7 11" type="primary">ftsL</name>
    <name evidence="11" type="ORF">DT065_05205</name>
</gene>
<dbReference type="Proteomes" id="UP000252100">
    <property type="component" value="Chromosome"/>
</dbReference>
<dbReference type="InterPro" id="IPR007060">
    <property type="entry name" value="FtsL/DivIC"/>
</dbReference>
<protein>
    <recommendedName>
        <fullName evidence="7 8">Cell division protein FtsL</fullName>
    </recommendedName>
</protein>
<feature type="compositionally biased region" description="Basic and acidic residues" evidence="10">
    <location>
        <begin position="9"/>
        <end position="19"/>
    </location>
</feature>
<feature type="region of interest" description="Disordered" evidence="10">
    <location>
        <begin position="1"/>
        <end position="21"/>
    </location>
</feature>
<dbReference type="RefSeq" id="WP_114371493.1">
    <property type="nucleotide sequence ID" value="NZ_CP031092.1"/>
</dbReference>
<dbReference type="EMBL" id="CP031092">
    <property type="protein sequence ID" value="AXF55477.1"/>
    <property type="molecule type" value="Genomic_DNA"/>
</dbReference>
<dbReference type="AlphaFoldDB" id="A0A345BWZ6"/>
<keyword evidence="9" id="KW-0175">Coiled coil</keyword>
<name>A0A345BWZ6_9BACI</name>
<dbReference type="Pfam" id="PF04977">
    <property type="entry name" value="DivIC"/>
    <property type="match status" value="1"/>
</dbReference>
<keyword evidence="2 7" id="KW-0132">Cell division</keyword>
<evidence type="ECO:0000256" key="10">
    <source>
        <dbReference type="SAM" id="MobiDB-lite"/>
    </source>
</evidence>
<keyword evidence="5 7" id="KW-0472">Membrane</keyword>
<dbReference type="OrthoDB" id="2989137at2"/>
<evidence type="ECO:0000256" key="1">
    <source>
        <dbReference type="ARBA" id="ARBA00022475"/>
    </source>
</evidence>
<evidence type="ECO:0000313" key="11">
    <source>
        <dbReference type="EMBL" id="AXF55477.1"/>
    </source>
</evidence>
<keyword evidence="1 7" id="KW-1003">Cell membrane</keyword>
<dbReference type="HAMAP" id="MF_00910">
    <property type="entry name" value="FtsL"/>
    <property type="match status" value="1"/>
</dbReference>
<keyword evidence="3 7" id="KW-0812">Transmembrane</keyword>
<dbReference type="NCBIfam" id="TIGR02209">
    <property type="entry name" value="ftsL_broad"/>
    <property type="match status" value="1"/>
</dbReference>
<comment type="function">
    <text evidence="7">Essential cell division protein.</text>
</comment>
<dbReference type="GO" id="GO:0043093">
    <property type="term" value="P:FtsZ-dependent cytokinesis"/>
    <property type="evidence" value="ECO:0007669"/>
    <property type="project" value="UniProtKB-UniRule"/>
</dbReference>
<evidence type="ECO:0000256" key="4">
    <source>
        <dbReference type="ARBA" id="ARBA00022989"/>
    </source>
</evidence>
<feature type="transmembrane region" description="Helical" evidence="7">
    <location>
        <begin position="38"/>
        <end position="59"/>
    </location>
</feature>
<accession>A0A345BWZ6</accession>
<keyword evidence="6 7" id="KW-0131">Cell cycle</keyword>
<dbReference type="GO" id="GO:0005886">
    <property type="term" value="C:plasma membrane"/>
    <property type="evidence" value="ECO:0007669"/>
    <property type="project" value="UniProtKB-SubCell"/>
</dbReference>
<proteinExistence type="inferred from homology"/>
<evidence type="ECO:0000256" key="3">
    <source>
        <dbReference type="ARBA" id="ARBA00022692"/>
    </source>
</evidence>
<keyword evidence="12" id="KW-1185">Reference proteome</keyword>
<dbReference type="KEGG" id="rue:DT065_05205"/>
<keyword evidence="4 7" id="KW-1133">Transmembrane helix</keyword>
<evidence type="ECO:0000256" key="5">
    <source>
        <dbReference type="ARBA" id="ARBA00023136"/>
    </source>
</evidence>
<sequence length="119" mass="13848">MSQATQKQYVREEQKEEQRQLQTVRNRVEKRFTRGEKYLMAMIGIAIVVTAVLMVSNYASMYGLEQEISQLQSEINQQQQYNEGLEHQVSELSDPERILEIAQDNGMELNDDNVTVLDH</sequence>
<evidence type="ECO:0000313" key="12">
    <source>
        <dbReference type="Proteomes" id="UP000252100"/>
    </source>
</evidence>
<dbReference type="InterPro" id="IPR011922">
    <property type="entry name" value="Cell_div_FtsL"/>
</dbReference>
<comment type="subcellular location">
    <subcellularLocation>
        <location evidence="7">Cell membrane</location>
        <topology evidence="7">Single-pass type II membrane protein</topology>
    </subcellularLocation>
    <text evidence="7">Localizes to the division septum where it forms a ring structure.</text>
</comment>
<feature type="coiled-coil region" evidence="9">
    <location>
        <begin position="61"/>
        <end position="88"/>
    </location>
</feature>
<evidence type="ECO:0000256" key="6">
    <source>
        <dbReference type="ARBA" id="ARBA00023306"/>
    </source>
</evidence>
<reference evidence="11 12" key="1">
    <citation type="journal article" date="2018" name="J. Microbiol.">
        <title>Salicibibacter kimchii gen. nov., sp. nov., a moderately halophilic and alkalitolerant bacterium in the family Bacillaceae, isolated from kimchi.</title>
        <authorList>
            <person name="Jang J.Y."/>
            <person name="Oh Y.J."/>
            <person name="Lim S.K."/>
            <person name="Park H.K."/>
            <person name="Lee C."/>
            <person name="Kim J.Y."/>
            <person name="Lee M.A."/>
            <person name="Choi H.J."/>
        </authorList>
    </citation>
    <scope>NUCLEOTIDE SEQUENCE [LARGE SCALE GENOMIC DNA]</scope>
    <source>
        <strain evidence="11 12">NKC1-1</strain>
    </source>
</reference>
<comment type="similarity">
    <text evidence="7">Belongs to the FtsL family.</text>
</comment>
<evidence type="ECO:0000256" key="7">
    <source>
        <dbReference type="HAMAP-Rule" id="MF_00910"/>
    </source>
</evidence>
<evidence type="ECO:0000256" key="2">
    <source>
        <dbReference type="ARBA" id="ARBA00022618"/>
    </source>
</evidence>